<comment type="caution">
    <text evidence="2">The sequence shown here is derived from an EMBL/GenBank/DDBJ whole genome shotgun (WGS) entry which is preliminary data.</text>
</comment>
<feature type="region of interest" description="Disordered" evidence="1">
    <location>
        <begin position="1"/>
        <end position="31"/>
    </location>
</feature>
<dbReference type="EMBL" id="JAXAVU010000007">
    <property type="protein sequence ID" value="MDX8143313.1"/>
    <property type="molecule type" value="Genomic_DNA"/>
</dbReference>
<feature type="compositionally biased region" description="Basic and acidic residues" evidence="1">
    <location>
        <begin position="141"/>
        <end position="150"/>
    </location>
</feature>
<feature type="compositionally biased region" description="Basic and acidic residues" evidence="1">
    <location>
        <begin position="173"/>
        <end position="193"/>
    </location>
</feature>
<accession>A0ABU4UWZ9</accession>
<keyword evidence="3" id="KW-1185">Reference proteome</keyword>
<reference evidence="2 3" key="1">
    <citation type="submission" date="2023-11" db="EMBL/GenBank/DDBJ databases">
        <title>Lentzea sokolovensis, sp. nov., Lentzea kristufkii, sp. nov., and Lentzea miocenensis, sp. nov., rare actinobacteria from Sokolov Coal Basin, Miocene lacustrine sediment, Czech Republic.</title>
        <authorList>
            <person name="Lara A."/>
            <person name="Kotroba L."/>
            <person name="Nouioui I."/>
            <person name="Neumann-Schaal M."/>
            <person name="Mast Y."/>
            <person name="Chronakova A."/>
        </authorList>
    </citation>
    <scope>NUCLEOTIDE SEQUENCE [LARGE SCALE GENOMIC DNA]</scope>
    <source>
        <strain evidence="2 3">BCCO 10_0061</strain>
    </source>
</reference>
<dbReference type="RefSeq" id="WP_319975577.1">
    <property type="nucleotide sequence ID" value="NZ_JAXAVU010000007.1"/>
</dbReference>
<feature type="region of interest" description="Disordered" evidence="1">
    <location>
        <begin position="140"/>
        <end position="193"/>
    </location>
</feature>
<name>A0ABU4UWZ9_9PSEU</name>
<dbReference type="Proteomes" id="UP001285352">
    <property type="component" value="Unassembled WGS sequence"/>
</dbReference>
<proteinExistence type="predicted"/>
<sequence>MPPTYGNDSTGDRSPEQDSVDTPVVPIALPRKRRTARRRRLHLTLRHPRPSSVWLCAQDELREGTGLIAHWLLTAVIKTVTTYSQPGQRVLLLDSAAFTATPASSSVTGLPNRSRRSPYVGLLEAGWTVVRLGRSVQTHTAVEHPNRLDDAPGTSAGSESGSGLPATGPSTDRPAESPSDHRHGSDLEESGHDPDLFDLIITAAEPSTLGRVRPMDWAGLLTPTGTLAIVTYRDCSRGRLADPAGALVWAARHAGLRYTDRIALLRVPVRHSALTVTSTAMRDRSHTSAAAPTTSVRHAQVHDDLLVFTRHTAPRNAVDGEETSDA</sequence>
<evidence type="ECO:0000313" key="2">
    <source>
        <dbReference type="EMBL" id="MDX8143313.1"/>
    </source>
</evidence>
<evidence type="ECO:0000256" key="1">
    <source>
        <dbReference type="SAM" id="MobiDB-lite"/>
    </source>
</evidence>
<protein>
    <submittedName>
        <fullName evidence="2">Uncharacterized protein</fullName>
    </submittedName>
</protein>
<evidence type="ECO:0000313" key="3">
    <source>
        <dbReference type="Proteomes" id="UP001285352"/>
    </source>
</evidence>
<organism evidence="2 3">
    <name type="scientific">Lentzea sokolovensis</name>
    <dbReference type="NCBI Taxonomy" id="3095429"/>
    <lineage>
        <taxon>Bacteria</taxon>
        <taxon>Bacillati</taxon>
        <taxon>Actinomycetota</taxon>
        <taxon>Actinomycetes</taxon>
        <taxon>Pseudonocardiales</taxon>
        <taxon>Pseudonocardiaceae</taxon>
        <taxon>Lentzea</taxon>
    </lineage>
</organism>
<gene>
    <name evidence="2" type="ORF">SK854_14385</name>
</gene>